<accession>A0A1B6GM44</accession>
<dbReference type="InterPro" id="IPR042425">
    <property type="entry name" value="APCDD1"/>
</dbReference>
<organism evidence="7">
    <name type="scientific">Cuerna arida</name>
    <dbReference type="NCBI Taxonomy" id="1464854"/>
    <lineage>
        <taxon>Eukaryota</taxon>
        <taxon>Metazoa</taxon>
        <taxon>Ecdysozoa</taxon>
        <taxon>Arthropoda</taxon>
        <taxon>Hexapoda</taxon>
        <taxon>Insecta</taxon>
        <taxon>Pterygota</taxon>
        <taxon>Neoptera</taxon>
        <taxon>Paraneoptera</taxon>
        <taxon>Hemiptera</taxon>
        <taxon>Auchenorrhyncha</taxon>
        <taxon>Membracoidea</taxon>
        <taxon>Cicadellidae</taxon>
        <taxon>Cicadellinae</taxon>
        <taxon>Proconiini</taxon>
        <taxon>Cuerna</taxon>
    </lineage>
</organism>
<dbReference type="GO" id="GO:0005886">
    <property type="term" value="C:plasma membrane"/>
    <property type="evidence" value="ECO:0007669"/>
    <property type="project" value="InterPro"/>
</dbReference>
<dbReference type="AlphaFoldDB" id="A0A1B6GM44"/>
<proteinExistence type="predicted"/>
<evidence type="ECO:0000256" key="2">
    <source>
        <dbReference type="ARBA" id="ARBA00022692"/>
    </source>
</evidence>
<keyword evidence="4" id="KW-0472">Membrane</keyword>
<dbReference type="PANTHER" id="PTHR31021:SF1">
    <property type="entry name" value="CHROMOSOME UNDETERMINED SCAFFOLD_56, WHOLE GENOME SHOTGUN SEQUENCE"/>
    <property type="match status" value="1"/>
</dbReference>
<feature type="non-terminal residue" evidence="7">
    <location>
        <position position="1"/>
    </location>
</feature>
<sequence>FNSFRKRNPLASNALGKHKANLISAEIMHCLSALHATFYEVQLVRVQRRPHGPPDPRPLSRRPWLELLLGDVQSSSGQSSNYRPTSFQTPLLRTDQIGGCDVCHAVSKG</sequence>
<evidence type="ECO:0000313" key="7">
    <source>
        <dbReference type="EMBL" id="JAS63515.1"/>
    </source>
</evidence>
<evidence type="ECO:0000256" key="3">
    <source>
        <dbReference type="ARBA" id="ARBA00022729"/>
    </source>
</evidence>
<dbReference type="Pfam" id="PF14921">
    <property type="entry name" value="APCDDC"/>
    <property type="match status" value="1"/>
</dbReference>
<comment type="subcellular location">
    <subcellularLocation>
        <location evidence="1">Membrane</location>
        <topology evidence="1">Single-pass membrane protein</topology>
    </subcellularLocation>
</comment>
<evidence type="ECO:0000256" key="4">
    <source>
        <dbReference type="ARBA" id="ARBA00023136"/>
    </source>
</evidence>
<protein>
    <recommendedName>
        <fullName evidence="6">APCDD1 domain-containing protein</fullName>
    </recommendedName>
</protein>
<gene>
    <name evidence="7" type="ORF">g.45698</name>
</gene>
<feature type="non-terminal residue" evidence="7">
    <location>
        <position position="109"/>
    </location>
</feature>
<evidence type="ECO:0000256" key="5">
    <source>
        <dbReference type="ARBA" id="ARBA00023180"/>
    </source>
</evidence>
<feature type="domain" description="APCDD1" evidence="6">
    <location>
        <begin position="21"/>
        <end position="108"/>
    </location>
</feature>
<dbReference type="GO" id="GO:0030178">
    <property type="term" value="P:negative regulation of Wnt signaling pathway"/>
    <property type="evidence" value="ECO:0007669"/>
    <property type="project" value="InterPro"/>
</dbReference>
<dbReference type="EMBL" id="GECZ01006254">
    <property type="protein sequence ID" value="JAS63515.1"/>
    <property type="molecule type" value="Transcribed_RNA"/>
</dbReference>
<evidence type="ECO:0000259" key="6">
    <source>
        <dbReference type="Pfam" id="PF14921"/>
    </source>
</evidence>
<dbReference type="InterPro" id="IPR029405">
    <property type="entry name" value="APCDD1_dom"/>
</dbReference>
<reference evidence="7" key="1">
    <citation type="submission" date="2015-11" db="EMBL/GenBank/DDBJ databases">
        <title>De novo transcriptome assembly of four potential Pierce s Disease insect vectors from Arizona vineyards.</title>
        <authorList>
            <person name="Tassone E.E."/>
        </authorList>
    </citation>
    <scope>NUCLEOTIDE SEQUENCE</scope>
</reference>
<evidence type="ECO:0000256" key="1">
    <source>
        <dbReference type="ARBA" id="ARBA00004167"/>
    </source>
</evidence>
<name>A0A1B6GM44_9HEMI</name>
<dbReference type="PANTHER" id="PTHR31021">
    <property type="entry name" value="ADENOMATOSIS POLYPOSIS COLI DOWN-REGULATED 1"/>
    <property type="match status" value="1"/>
</dbReference>
<keyword evidence="3" id="KW-0732">Signal</keyword>
<keyword evidence="5" id="KW-0325">Glycoprotein</keyword>
<dbReference type="GO" id="GO:0017147">
    <property type="term" value="F:Wnt-protein binding"/>
    <property type="evidence" value="ECO:0007669"/>
    <property type="project" value="InterPro"/>
</dbReference>
<keyword evidence="2" id="KW-0812">Transmembrane</keyword>